<evidence type="ECO:0000256" key="2">
    <source>
        <dbReference type="ARBA" id="ARBA00031039"/>
    </source>
</evidence>
<dbReference type="HOGENOM" id="CLU_098333_1_0_1"/>
<dbReference type="InterPro" id="IPR011107">
    <property type="entry name" value="PPI_Ypi1"/>
</dbReference>
<proteinExistence type="predicted"/>
<evidence type="ECO:0000313" key="5">
    <source>
        <dbReference type="Proteomes" id="UP000001070"/>
    </source>
</evidence>
<dbReference type="OMA" id="MKSKCCC"/>
<sequence>MAHMSSSNTSDISKTETVDEPDGGQQAEAPTLVLRLEQPRDKRRVVFQDGIIDNEHMNRMKSKCCCIYKKPLAFGESSSEDDDECEHCFGHPEKRKKNKKKPAANNNDSCHPNEQPSTSAEAQSKPIQGTTANPTAAAVREVETTVQPSL</sequence>
<dbReference type="GO" id="GO:0008157">
    <property type="term" value="F:protein phosphatase 1 binding"/>
    <property type="evidence" value="ECO:0007669"/>
    <property type="project" value="TreeGrafter"/>
</dbReference>
<feature type="compositionally biased region" description="Basic residues" evidence="3">
    <location>
        <begin position="93"/>
        <end position="102"/>
    </location>
</feature>
<dbReference type="OrthoDB" id="307488at2759"/>
<dbReference type="PANTHER" id="PTHR20835">
    <property type="entry name" value="E3 UBIQUITIN-PROTEIN LIGASE PPP1R11-RELATED"/>
    <property type="match status" value="1"/>
</dbReference>
<keyword evidence="5" id="KW-1185">Reference proteome</keyword>
<dbReference type="AlphaFoldDB" id="B4JB09"/>
<dbReference type="KEGG" id="dgr:6561549"/>
<feature type="compositionally biased region" description="Polar residues" evidence="3">
    <location>
        <begin position="1"/>
        <end position="12"/>
    </location>
</feature>
<feature type="region of interest" description="Disordered" evidence="3">
    <location>
        <begin position="1"/>
        <end position="44"/>
    </location>
</feature>
<name>B4JB09_DROGR</name>
<dbReference type="Proteomes" id="UP000001070">
    <property type="component" value="Unassembled WGS sequence"/>
</dbReference>
<reference evidence="4 5" key="1">
    <citation type="journal article" date="2007" name="Nature">
        <title>Evolution of genes and genomes on the Drosophila phylogeny.</title>
        <authorList>
            <consortium name="Drosophila 12 Genomes Consortium"/>
            <person name="Clark A.G."/>
            <person name="Eisen M.B."/>
            <person name="Smith D.R."/>
            <person name="Bergman C.M."/>
            <person name="Oliver B."/>
            <person name="Markow T.A."/>
            <person name="Kaufman T.C."/>
            <person name="Kellis M."/>
            <person name="Gelbart W."/>
            <person name="Iyer V.N."/>
            <person name="Pollard D.A."/>
            <person name="Sackton T.B."/>
            <person name="Larracuente A.M."/>
            <person name="Singh N.D."/>
            <person name="Abad J.P."/>
            <person name="Abt D.N."/>
            <person name="Adryan B."/>
            <person name="Aguade M."/>
            <person name="Akashi H."/>
            <person name="Anderson W.W."/>
            <person name="Aquadro C.F."/>
            <person name="Ardell D.H."/>
            <person name="Arguello R."/>
            <person name="Artieri C.G."/>
            <person name="Barbash D.A."/>
            <person name="Barker D."/>
            <person name="Barsanti P."/>
            <person name="Batterham P."/>
            <person name="Batzoglou S."/>
            <person name="Begun D."/>
            <person name="Bhutkar A."/>
            <person name="Blanco E."/>
            <person name="Bosak S.A."/>
            <person name="Bradley R.K."/>
            <person name="Brand A.D."/>
            <person name="Brent M.R."/>
            <person name="Brooks A.N."/>
            <person name="Brown R.H."/>
            <person name="Butlin R.K."/>
            <person name="Caggese C."/>
            <person name="Calvi B.R."/>
            <person name="Bernardo de Carvalho A."/>
            <person name="Caspi A."/>
            <person name="Castrezana S."/>
            <person name="Celniker S.E."/>
            <person name="Chang J.L."/>
            <person name="Chapple C."/>
            <person name="Chatterji S."/>
            <person name="Chinwalla A."/>
            <person name="Civetta A."/>
            <person name="Clifton S.W."/>
            <person name="Comeron J.M."/>
            <person name="Costello J.C."/>
            <person name="Coyne J.A."/>
            <person name="Daub J."/>
            <person name="David R.G."/>
            <person name="Delcher A.L."/>
            <person name="Delehaunty K."/>
            <person name="Do C.B."/>
            <person name="Ebling H."/>
            <person name="Edwards K."/>
            <person name="Eickbush T."/>
            <person name="Evans J.D."/>
            <person name="Filipski A."/>
            <person name="Findeiss S."/>
            <person name="Freyhult E."/>
            <person name="Fulton L."/>
            <person name="Fulton R."/>
            <person name="Garcia A.C."/>
            <person name="Gardiner A."/>
            <person name="Garfield D.A."/>
            <person name="Garvin B.E."/>
            <person name="Gibson G."/>
            <person name="Gilbert D."/>
            <person name="Gnerre S."/>
            <person name="Godfrey J."/>
            <person name="Good R."/>
            <person name="Gotea V."/>
            <person name="Gravely B."/>
            <person name="Greenberg A.J."/>
            <person name="Griffiths-Jones S."/>
            <person name="Gross S."/>
            <person name="Guigo R."/>
            <person name="Gustafson E.A."/>
            <person name="Haerty W."/>
            <person name="Hahn M.W."/>
            <person name="Halligan D.L."/>
            <person name="Halpern A.L."/>
            <person name="Halter G.M."/>
            <person name="Han M.V."/>
            <person name="Heger A."/>
            <person name="Hillier L."/>
            <person name="Hinrichs A.S."/>
            <person name="Holmes I."/>
            <person name="Hoskins R.A."/>
            <person name="Hubisz M.J."/>
            <person name="Hultmark D."/>
            <person name="Huntley M.A."/>
            <person name="Jaffe D.B."/>
            <person name="Jagadeeshan S."/>
            <person name="Jeck W.R."/>
            <person name="Johnson J."/>
            <person name="Jones C.D."/>
            <person name="Jordan W.C."/>
            <person name="Karpen G.H."/>
            <person name="Kataoka E."/>
            <person name="Keightley P.D."/>
            <person name="Kheradpour P."/>
            <person name="Kirkness E.F."/>
            <person name="Koerich L.B."/>
            <person name="Kristiansen K."/>
            <person name="Kudrna D."/>
            <person name="Kulathinal R.J."/>
            <person name="Kumar S."/>
            <person name="Kwok R."/>
            <person name="Lander E."/>
            <person name="Langley C.H."/>
            <person name="Lapoint R."/>
            <person name="Lazzaro B.P."/>
            <person name="Lee S.J."/>
            <person name="Levesque L."/>
            <person name="Li R."/>
            <person name="Lin C.F."/>
            <person name="Lin M.F."/>
            <person name="Lindblad-Toh K."/>
            <person name="Llopart A."/>
            <person name="Long M."/>
            <person name="Low L."/>
            <person name="Lozovsky E."/>
            <person name="Lu J."/>
            <person name="Luo M."/>
            <person name="Machado C.A."/>
            <person name="Makalowski W."/>
            <person name="Marzo M."/>
            <person name="Matsuda M."/>
            <person name="Matzkin L."/>
            <person name="McAllister B."/>
            <person name="McBride C.S."/>
            <person name="McKernan B."/>
            <person name="McKernan K."/>
            <person name="Mendez-Lago M."/>
            <person name="Minx P."/>
            <person name="Mollenhauer M.U."/>
            <person name="Montooth K."/>
            <person name="Mount S.M."/>
            <person name="Mu X."/>
            <person name="Myers E."/>
            <person name="Negre B."/>
            <person name="Newfeld S."/>
            <person name="Nielsen R."/>
            <person name="Noor M.A."/>
            <person name="O'Grady P."/>
            <person name="Pachter L."/>
            <person name="Papaceit M."/>
            <person name="Parisi M.J."/>
            <person name="Parisi M."/>
            <person name="Parts L."/>
            <person name="Pedersen J.S."/>
            <person name="Pesole G."/>
            <person name="Phillippy A.M."/>
            <person name="Ponting C.P."/>
            <person name="Pop M."/>
            <person name="Porcelli D."/>
            <person name="Powell J.R."/>
            <person name="Prohaska S."/>
            <person name="Pruitt K."/>
            <person name="Puig M."/>
            <person name="Quesneville H."/>
            <person name="Ram K.R."/>
            <person name="Rand D."/>
            <person name="Rasmussen M.D."/>
            <person name="Reed L.K."/>
            <person name="Reenan R."/>
            <person name="Reily A."/>
            <person name="Remington K.A."/>
            <person name="Rieger T.T."/>
            <person name="Ritchie M.G."/>
            <person name="Robin C."/>
            <person name="Rogers Y.H."/>
            <person name="Rohde C."/>
            <person name="Rozas J."/>
            <person name="Rubenfield M.J."/>
            <person name="Ruiz A."/>
            <person name="Russo S."/>
            <person name="Salzberg S.L."/>
            <person name="Sanchez-Gracia A."/>
            <person name="Saranga D.J."/>
            <person name="Sato H."/>
            <person name="Schaeffer S.W."/>
            <person name="Schatz M.C."/>
            <person name="Schlenke T."/>
            <person name="Schwartz R."/>
            <person name="Segarra C."/>
            <person name="Singh R.S."/>
            <person name="Sirot L."/>
            <person name="Sirota M."/>
            <person name="Sisneros N.B."/>
            <person name="Smith C.D."/>
            <person name="Smith T.F."/>
            <person name="Spieth J."/>
            <person name="Stage D.E."/>
            <person name="Stark A."/>
            <person name="Stephan W."/>
            <person name="Strausberg R.L."/>
            <person name="Strempel S."/>
            <person name="Sturgill D."/>
            <person name="Sutton G."/>
            <person name="Sutton G.G."/>
            <person name="Tao W."/>
            <person name="Teichmann S."/>
            <person name="Tobari Y.N."/>
            <person name="Tomimura Y."/>
            <person name="Tsolas J.M."/>
            <person name="Valente V.L."/>
            <person name="Venter E."/>
            <person name="Venter J.C."/>
            <person name="Vicario S."/>
            <person name="Vieira F.G."/>
            <person name="Vilella A.J."/>
            <person name="Villasante A."/>
            <person name="Walenz B."/>
            <person name="Wang J."/>
            <person name="Wasserman M."/>
            <person name="Watts T."/>
            <person name="Wilson D."/>
            <person name="Wilson R.K."/>
            <person name="Wing R.A."/>
            <person name="Wolfner M.F."/>
            <person name="Wong A."/>
            <person name="Wong G.K."/>
            <person name="Wu C.I."/>
            <person name="Wu G."/>
            <person name="Yamamoto D."/>
            <person name="Yang H.P."/>
            <person name="Yang S.P."/>
            <person name="Yorke J.A."/>
            <person name="Yoshida K."/>
            <person name="Zdobnov E."/>
            <person name="Zhang P."/>
            <person name="Zhang Y."/>
            <person name="Zimin A.V."/>
            <person name="Baldwin J."/>
            <person name="Abdouelleil A."/>
            <person name="Abdulkadir J."/>
            <person name="Abebe A."/>
            <person name="Abera B."/>
            <person name="Abreu J."/>
            <person name="Acer S.C."/>
            <person name="Aftuck L."/>
            <person name="Alexander A."/>
            <person name="An P."/>
            <person name="Anderson E."/>
            <person name="Anderson S."/>
            <person name="Arachi H."/>
            <person name="Azer M."/>
            <person name="Bachantsang P."/>
            <person name="Barry A."/>
            <person name="Bayul T."/>
            <person name="Berlin A."/>
            <person name="Bessette D."/>
            <person name="Bloom T."/>
            <person name="Blye J."/>
            <person name="Boguslavskiy L."/>
            <person name="Bonnet C."/>
            <person name="Boukhgalter B."/>
            <person name="Bourzgui I."/>
            <person name="Brown A."/>
            <person name="Cahill P."/>
            <person name="Channer S."/>
            <person name="Cheshatsang Y."/>
            <person name="Chuda L."/>
            <person name="Citroen M."/>
            <person name="Collymore A."/>
            <person name="Cooke P."/>
            <person name="Costello M."/>
            <person name="D'Aco K."/>
            <person name="Daza R."/>
            <person name="De Haan G."/>
            <person name="DeGray S."/>
            <person name="DeMaso C."/>
            <person name="Dhargay N."/>
            <person name="Dooley K."/>
            <person name="Dooley E."/>
            <person name="Doricent M."/>
            <person name="Dorje P."/>
            <person name="Dorjee K."/>
            <person name="Dupes A."/>
            <person name="Elong R."/>
            <person name="Falk J."/>
            <person name="Farina A."/>
            <person name="Faro S."/>
            <person name="Ferguson D."/>
            <person name="Fisher S."/>
            <person name="Foley C.D."/>
            <person name="Franke A."/>
            <person name="Friedrich D."/>
            <person name="Gadbois L."/>
            <person name="Gearin G."/>
            <person name="Gearin C.R."/>
            <person name="Giannoukos G."/>
            <person name="Goode T."/>
            <person name="Graham J."/>
            <person name="Grandbois E."/>
            <person name="Grewal S."/>
            <person name="Gyaltsen K."/>
            <person name="Hafez N."/>
            <person name="Hagos B."/>
            <person name="Hall J."/>
            <person name="Henson C."/>
            <person name="Hollinger A."/>
            <person name="Honan T."/>
            <person name="Huard M.D."/>
            <person name="Hughes L."/>
            <person name="Hurhula B."/>
            <person name="Husby M.E."/>
            <person name="Kamat A."/>
            <person name="Kanga B."/>
            <person name="Kashin S."/>
            <person name="Khazanovich D."/>
            <person name="Kisner P."/>
            <person name="Lance K."/>
            <person name="Lara M."/>
            <person name="Lee W."/>
            <person name="Lennon N."/>
            <person name="Letendre F."/>
            <person name="LeVine R."/>
            <person name="Lipovsky A."/>
            <person name="Liu X."/>
            <person name="Liu J."/>
            <person name="Liu S."/>
            <person name="Lokyitsang T."/>
            <person name="Lokyitsang Y."/>
            <person name="Lubonja R."/>
            <person name="Lui A."/>
            <person name="MacDonald P."/>
            <person name="Magnisalis V."/>
            <person name="Maru K."/>
            <person name="Matthews C."/>
            <person name="McCusker W."/>
            <person name="McDonough S."/>
            <person name="Mehta T."/>
            <person name="Meldrim J."/>
            <person name="Meneus L."/>
            <person name="Mihai O."/>
            <person name="Mihalev A."/>
            <person name="Mihova T."/>
            <person name="Mittelman R."/>
            <person name="Mlenga V."/>
            <person name="Montmayeur A."/>
            <person name="Mulrain L."/>
            <person name="Navidi A."/>
            <person name="Naylor J."/>
            <person name="Negash T."/>
            <person name="Nguyen T."/>
            <person name="Nguyen N."/>
            <person name="Nicol R."/>
            <person name="Norbu C."/>
            <person name="Norbu N."/>
            <person name="Novod N."/>
            <person name="O'Neill B."/>
            <person name="Osman S."/>
            <person name="Markiewicz E."/>
            <person name="Oyono O.L."/>
            <person name="Patti C."/>
            <person name="Phunkhang P."/>
            <person name="Pierre F."/>
            <person name="Priest M."/>
            <person name="Raghuraman S."/>
            <person name="Rege F."/>
            <person name="Reyes R."/>
            <person name="Rise C."/>
            <person name="Rogov P."/>
            <person name="Ross K."/>
            <person name="Ryan E."/>
            <person name="Settipalli S."/>
            <person name="Shea T."/>
            <person name="Sherpa N."/>
            <person name="Shi L."/>
            <person name="Shih D."/>
            <person name="Sparrow T."/>
            <person name="Spaulding J."/>
            <person name="Stalker J."/>
            <person name="Stange-Thomann N."/>
            <person name="Stavropoulos S."/>
            <person name="Stone C."/>
            <person name="Strader C."/>
            <person name="Tesfaye S."/>
            <person name="Thomson T."/>
            <person name="Thoulutsang Y."/>
            <person name="Thoulutsang D."/>
            <person name="Topham K."/>
            <person name="Topping I."/>
            <person name="Tsamla T."/>
            <person name="Vassiliev H."/>
            <person name="Vo A."/>
            <person name="Wangchuk T."/>
            <person name="Wangdi T."/>
            <person name="Weiand M."/>
            <person name="Wilkinson J."/>
            <person name="Wilson A."/>
            <person name="Yadav S."/>
            <person name="Young G."/>
            <person name="Yu Q."/>
            <person name="Zembek L."/>
            <person name="Zhong D."/>
            <person name="Zimmer A."/>
            <person name="Zwirko Z."/>
            <person name="Jaffe D.B."/>
            <person name="Alvarez P."/>
            <person name="Brockman W."/>
            <person name="Butler J."/>
            <person name="Chin C."/>
            <person name="Gnerre S."/>
            <person name="Grabherr M."/>
            <person name="Kleber M."/>
            <person name="Mauceli E."/>
            <person name="MacCallum I."/>
        </authorList>
    </citation>
    <scope>NUCLEOTIDE SEQUENCE [LARGE SCALE GENOMIC DNA]</scope>
    <source>
        <strain evidence="5">Tucson 15287-2541.00</strain>
    </source>
</reference>
<organism evidence="5">
    <name type="scientific">Drosophila grimshawi</name>
    <name type="common">Hawaiian fruit fly</name>
    <name type="synonym">Idiomyia grimshawi</name>
    <dbReference type="NCBI Taxonomy" id="7222"/>
    <lineage>
        <taxon>Eukaryota</taxon>
        <taxon>Metazoa</taxon>
        <taxon>Ecdysozoa</taxon>
        <taxon>Arthropoda</taxon>
        <taxon>Hexapoda</taxon>
        <taxon>Insecta</taxon>
        <taxon>Pterygota</taxon>
        <taxon>Neoptera</taxon>
        <taxon>Endopterygota</taxon>
        <taxon>Diptera</taxon>
        <taxon>Brachycera</taxon>
        <taxon>Muscomorpha</taxon>
        <taxon>Ephydroidea</taxon>
        <taxon>Drosophilidae</taxon>
        <taxon>Drosophila</taxon>
        <taxon>Hawaiian Drosophila</taxon>
    </lineage>
</organism>
<dbReference type="STRING" id="7222.B4JB09"/>
<accession>B4JB09</accession>
<dbReference type="PhylomeDB" id="B4JB09"/>
<dbReference type="FunCoup" id="B4JB09">
    <property type="interactions" value="321"/>
</dbReference>
<evidence type="ECO:0000256" key="3">
    <source>
        <dbReference type="SAM" id="MobiDB-lite"/>
    </source>
</evidence>
<gene>
    <name evidence="4" type="primary">Dgri\GH10799</name>
    <name evidence="4" type="ORF">Dgri_GH10799</name>
</gene>
<evidence type="ECO:0000313" key="4">
    <source>
        <dbReference type="EMBL" id="EDW02879.1"/>
    </source>
</evidence>
<dbReference type="Pfam" id="PF07491">
    <property type="entry name" value="PPI_Ypi1"/>
    <property type="match status" value="1"/>
</dbReference>
<dbReference type="GO" id="GO:0005634">
    <property type="term" value="C:nucleus"/>
    <property type="evidence" value="ECO:0007669"/>
    <property type="project" value="TreeGrafter"/>
</dbReference>
<dbReference type="InParanoid" id="B4JB09"/>
<dbReference type="eggNOG" id="KOG4102">
    <property type="taxonomic scope" value="Eukaryota"/>
</dbReference>
<dbReference type="PANTHER" id="PTHR20835:SF0">
    <property type="entry name" value="E3 UBIQUITIN-PROTEIN LIGASE PPP1R11"/>
    <property type="match status" value="1"/>
</dbReference>
<dbReference type="EMBL" id="CH916368">
    <property type="protein sequence ID" value="EDW02879.1"/>
    <property type="molecule type" value="Genomic_DNA"/>
</dbReference>
<feature type="region of interest" description="Disordered" evidence="3">
    <location>
        <begin position="75"/>
        <end position="150"/>
    </location>
</feature>
<protein>
    <recommendedName>
        <fullName evidence="1">E3 ubiquitin-protein ligase PPP1R11</fullName>
    </recommendedName>
    <alternativeName>
        <fullName evidence="2">Protein phosphatase 1 regulatory subunit 11</fullName>
    </alternativeName>
</protein>
<feature type="compositionally biased region" description="Polar residues" evidence="3">
    <location>
        <begin position="108"/>
        <end position="134"/>
    </location>
</feature>
<evidence type="ECO:0000256" key="1">
    <source>
        <dbReference type="ARBA" id="ARBA00021994"/>
    </source>
</evidence>
<dbReference type="GO" id="GO:0004865">
    <property type="term" value="F:protein serine/threonine phosphatase inhibitor activity"/>
    <property type="evidence" value="ECO:0007669"/>
    <property type="project" value="InterPro"/>
</dbReference>